<dbReference type="PANTHER" id="PTHR37247">
    <property type="entry name" value="TRANSMEMBRANE PROTEIN"/>
    <property type="match status" value="1"/>
</dbReference>
<sequence>MVAIPGLTANYLGKASFIGPRLLLGSQTSRLMRREMEPVLFSSFQCSRRKLWCLSSIYLRGRHAVLAAGSSSYGSSSKSDLSPEEPFWLALVKELIWSLKSLLSFLREQPNQLKYIEWPGFQSTLKTAILTLILVALLMVALTSVDIVLFYISRLLLLGKSS</sequence>
<protein>
    <submittedName>
        <fullName evidence="10">Uncharacterized protein</fullName>
    </submittedName>
</protein>
<comment type="subcellular location">
    <subcellularLocation>
        <location evidence="1">Membrane</location>
    </subcellularLocation>
</comment>
<dbReference type="AlphaFoldDB" id="A0AAN7JWC6"/>
<evidence type="ECO:0000256" key="3">
    <source>
        <dbReference type="ARBA" id="ARBA00022448"/>
    </source>
</evidence>
<organism evidence="10 11">
    <name type="scientific">Trapa incisa</name>
    <dbReference type="NCBI Taxonomy" id="236973"/>
    <lineage>
        <taxon>Eukaryota</taxon>
        <taxon>Viridiplantae</taxon>
        <taxon>Streptophyta</taxon>
        <taxon>Embryophyta</taxon>
        <taxon>Tracheophyta</taxon>
        <taxon>Spermatophyta</taxon>
        <taxon>Magnoliopsida</taxon>
        <taxon>eudicotyledons</taxon>
        <taxon>Gunneridae</taxon>
        <taxon>Pentapetalae</taxon>
        <taxon>rosids</taxon>
        <taxon>malvids</taxon>
        <taxon>Myrtales</taxon>
        <taxon>Lythraceae</taxon>
        <taxon>Trapa</taxon>
    </lineage>
</organism>
<keyword evidence="8 9" id="KW-0472">Membrane</keyword>
<proteinExistence type="inferred from homology"/>
<evidence type="ECO:0000256" key="7">
    <source>
        <dbReference type="ARBA" id="ARBA00023010"/>
    </source>
</evidence>
<keyword evidence="11" id="KW-1185">Reference proteome</keyword>
<dbReference type="GO" id="GO:0006886">
    <property type="term" value="P:intracellular protein transport"/>
    <property type="evidence" value="ECO:0007669"/>
    <property type="project" value="InterPro"/>
</dbReference>
<comment type="similarity">
    <text evidence="2">Belongs to the SecE/SEC61-gamma family.</text>
</comment>
<dbReference type="GO" id="GO:0016020">
    <property type="term" value="C:membrane"/>
    <property type="evidence" value="ECO:0007669"/>
    <property type="project" value="UniProtKB-SubCell"/>
</dbReference>
<gene>
    <name evidence="10" type="ORF">SAY87_020861</name>
</gene>
<dbReference type="Pfam" id="PF00584">
    <property type="entry name" value="SecE"/>
    <property type="match status" value="1"/>
</dbReference>
<evidence type="ECO:0000256" key="8">
    <source>
        <dbReference type="ARBA" id="ARBA00023136"/>
    </source>
</evidence>
<dbReference type="InterPro" id="IPR038379">
    <property type="entry name" value="SecE_sf"/>
</dbReference>
<dbReference type="Gene3D" id="1.20.5.1030">
    <property type="entry name" value="Preprotein translocase secy subunit"/>
    <property type="match status" value="1"/>
</dbReference>
<accession>A0AAN7JWC6</accession>
<keyword evidence="5" id="KW-0653">Protein transport</keyword>
<evidence type="ECO:0000256" key="9">
    <source>
        <dbReference type="SAM" id="Phobius"/>
    </source>
</evidence>
<reference evidence="10 11" key="1">
    <citation type="journal article" date="2023" name="Hortic Res">
        <title>Pangenome of water caltrop reveals structural variations and asymmetric subgenome divergence after allopolyploidization.</title>
        <authorList>
            <person name="Zhang X."/>
            <person name="Chen Y."/>
            <person name="Wang L."/>
            <person name="Yuan Y."/>
            <person name="Fang M."/>
            <person name="Shi L."/>
            <person name="Lu R."/>
            <person name="Comes H.P."/>
            <person name="Ma Y."/>
            <person name="Chen Y."/>
            <person name="Huang G."/>
            <person name="Zhou Y."/>
            <person name="Zheng Z."/>
            <person name="Qiu Y."/>
        </authorList>
    </citation>
    <scope>NUCLEOTIDE SEQUENCE [LARGE SCALE GENOMIC DNA]</scope>
    <source>
        <tissue evidence="10">Roots</tissue>
    </source>
</reference>
<evidence type="ECO:0000256" key="1">
    <source>
        <dbReference type="ARBA" id="ARBA00004370"/>
    </source>
</evidence>
<evidence type="ECO:0000256" key="5">
    <source>
        <dbReference type="ARBA" id="ARBA00022927"/>
    </source>
</evidence>
<dbReference type="GO" id="GO:0006605">
    <property type="term" value="P:protein targeting"/>
    <property type="evidence" value="ECO:0007669"/>
    <property type="project" value="InterPro"/>
</dbReference>
<evidence type="ECO:0000313" key="10">
    <source>
        <dbReference type="EMBL" id="KAK4752063.1"/>
    </source>
</evidence>
<dbReference type="Proteomes" id="UP001345219">
    <property type="component" value="Chromosome 16"/>
</dbReference>
<evidence type="ECO:0000313" key="11">
    <source>
        <dbReference type="Proteomes" id="UP001345219"/>
    </source>
</evidence>
<name>A0AAN7JWC6_9MYRT</name>
<comment type="caution">
    <text evidence="10">The sequence shown here is derived from an EMBL/GenBank/DDBJ whole genome shotgun (WGS) entry which is preliminary data.</text>
</comment>
<feature type="transmembrane region" description="Helical" evidence="9">
    <location>
        <begin position="127"/>
        <end position="152"/>
    </location>
</feature>
<keyword evidence="4 9" id="KW-0812">Transmembrane</keyword>
<keyword evidence="7" id="KW-0811">Translocation</keyword>
<dbReference type="EMBL" id="JAXIOK010000016">
    <property type="protein sequence ID" value="KAK4752063.1"/>
    <property type="molecule type" value="Genomic_DNA"/>
</dbReference>
<keyword evidence="3" id="KW-0813">Transport</keyword>
<keyword evidence="6 9" id="KW-1133">Transmembrane helix</keyword>
<dbReference type="HAMAP" id="MF_00422">
    <property type="entry name" value="SecE"/>
    <property type="match status" value="1"/>
</dbReference>
<evidence type="ECO:0000256" key="2">
    <source>
        <dbReference type="ARBA" id="ARBA00008274"/>
    </source>
</evidence>
<evidence type="ECO:0000256" key="6">
    <source>
        <dbReference type="ARBA" id="ARBA00022989"/>
    </source>
</evidence>
<evidence type="ECO:0000256" key="4">
    <source>
        <dbReference type="ARBA" id="ARBA00022692"/>
    </source>
</evidence>
<dbReference type="InterPro" id="IPR001901">
    <property type="entry name" value="Translocase_SecE/Sec61-g"/>
</dbReference>
<dbReference type="PANTHER" id="PTHR37247:SF1">
    <property type="entry name" value="TRANSMEMBRANE PROTEIN"/>
    <property type="match status" value="1"/>
</dbReference>